<keyword evidence="2" id="KW-1185">Reference proteome</keyword>
<dbReference type="RefSeq" id="WP_182686315.1">
    <property type="nucleotide sequence ID" value="NZ_JACHTF010000006.1"/>
</dbReference>
<evidence type="ECO:0000313" key="2">
    <source>
        <dbReference type="Proteomes" id="UP000523196"/>
    </source>
</evidence>
<name>A0A7W3TL81_9GAMM</name>
<proteinExistence type="predicted"/>
<dbReference type="AlphaFoldDB" id="A0A7W3TL81"/>
<accession>A0A7W3TL81</accession>
<protein>
    <submittedName>
        <fullName evidence="1">Uncharacterized protein</fullName>
    </submittedName>
</protein>
<dbReference type="Proteomes" id="UP000523196">
    <property type="component" value="Unassembled WGS sequence"/>
</dbReference>
<gene>
    <name evidence="1" type="ORF">H4F98_07380</name>
</gene>
<dbReference type="EMBL" id="JACHTF010000006">
    <property type="protein sequence ID" value="MBB1060395.1"/>
    <property type="molecule type" value="Genomic_DNA"/>
</dbReference>
<comment type="caution">
    <text evidence="1">The sequence shown here is derived from an EMBL/GenBank/DDBJ whole genome shotgun (WGS) entry which is preliminary data.</text>
</comment>
<evidence type="ECO:0000313" key="1">
    <source>
        <dbReference type="EMBL" id="MBB1060395.1"/>
    </source>
</evidence>
<sequence length="74" mass="8403">MNIDPNSEHQRFDALQGHLMALEALMVETIKAIPQDQRRDLFQRAKILVQQLMAHSPGNVTASQTIARVQRQVP</sequence>
<reference evidence="1 2" key="1">
    <citation type="submission" date="2020-08" db="EMBL/GenBank/DDBJ databases">
        <authorList>
            <person name="Xu S."/>
            <person name="Li A."/>
        </authorList>
    </citation>
    <scope>NUCLEOTIDE SEQUENCE [LARGE SCALE GENOMIC DNA]</scope>
    <source>
        <strain evidence="1 2">119BY6-57</strain>
    </source>
</reference>
<organism evidence="1 2">
    <name type="scientific">Marilutibacter spongiae</name>
    <dbReference type="NCBI Taxonomy" id="2025720"/>
    <lineage>
        <taxon>Bacteria</taxon>
        <taxon>Pseudomonadati</taxon>
        <taxon>Pseudomonadota</taxon>
        <taxon>Gammaproteobacteria</taxon>
        <taxon>Lysobacterales</taxon>
        <taxon>Lysobacteraceae</taxon>
        <taxon>Marilutibacter</taxon>
    </lineage>
</organism>